<dbReference type="AlphaFoldDB" id="A0A0H3M7T7"/>
<dbReference type="GO" id="GO:0016020">
    <property type="term" value="C:membrane"/>
    <property type="evidence" value="ECO:0007669"/>
    <property type="project" value="InterPro"/>
</dbReference>
<keyword evidence="1" id="KW-1133">Transmembrane helix</keyword>
<keyword evidence="1" id="KW-0472">Membrane</keyword>
<proteinExistence type="predicted"/>
<keyword evidence="3" id="KW-1185">Reference proteome</keyword>
<reference evidence="2 3" key="1">
    <citation type="journal article" date="2006" name="J. Bacteriol.">
        <title>Comparative genomic analysis of three strains of Ehrlichia ruminantium reveals an active process of genome size plasticity.</title>
        <authorList>
            <person name="Frutos R."/>
            <person name="Viari A."/>
            <person name="Ferraz C."/>
            <person name="Morgat A."/>
            <person name="Eychenie S."/>
            <person name="Kandassami Y."/>
            <person name="Chantal I."/>
            <person name="Bensaid A."/>
            <person name="Coissac E."/>
            <person name="Vachiery N."/>
            <person name="Demaille J."/>
            <person name="Martinez D."/>
        </authorList>
    </citation>
    <scope>NUCLEOTIDE SEQUENCE [LARGE SCALE GENOMIC DNA]</scope>
    <source>
        <strain evidence="2 3">Welgevonden</strain>
    </source>
</reference>
<dbReference type="InterPro" id="IPR003425">
    <property type="entry name" value="CCB3/YggT"/>
</dbReference>
<evidence type="ECO:0000313" key="3">
    <source>
        <dbReference type="Proteomes" id="UP000001021"/>
    </source>
</evidence>
<keyword evidence="1" id="KW-0812">Transmembrane</keyword>
<evidence type="ECO:0008006" key="4">
    <source>
        <dbReference type="Google" id="ProtNLM"/>
    </source>
</evidence>
<organism evidence="2 3">
    <name type="scientific">Ehrlichia ruminantium (strain Welgevonden)</name>
    <dbReference type="NCBI Taxonomy" id="254945"/>
    <lineage>
        <taxon>Bacteria</taxon>
        <taxon>Pseudomonadati</taxon>
        <taxon>Pseudomonadota</taxon>
        <taxon>Alphaproteobacteria</taxon>
        <taxon>Rickettsiales</taxon>
        <taxon>Anaplasmataceae</taxon>
        <taxon>Ehrlichia</taxon>
    </lineage>
</organism>
<evidence type="ECO:0000256" key="1">
    <source>
        <dbReference type="SAM" id="Phobius"/>
    </source>
</evidence>
<gene>
    <name evidence="2" type="ordered locus">ERWE_CDS_02100</name>
</gene>
<dbReference type="KEGG" id="eru:Erum2080"/>
<protein>
    <recommendedName>
        <fullName evidence="4">YggT family protein</fullName>
    </recommendedName>
</protein>
<dbReference type="HOGENOM" id="CLU_136788_0_1_5"/>
<dbReference type="GeneID" id="33057584"/>
<evidence type="ECO:0000313" key="2">
    <source>
        <dbReference type="EMBL" id="CAI26704.1"/>
    </source>
</evidence>
<dbReference type="RefSeq" id="WP_011154894.1">
    <property type="nucleotide sequence ID" value="NC_005295.2"/>
</dbReference>
<feature type="transmembrane region" description="Helical" evidence="1">
    <location>
        <begin position="12"/>
        <end position="34"/>
    </location>
</feature>
<feature type="transmembrane region" description="Helical" evidence="1">
    <location>
        <begin position="71"/>
        <end position="89"/>
    </location>
</feature>
<dbReference type="EMBL" id="CR925678">
    <property type="protein sequence ID" value="CAI26704.1"/>
    <property type="molecule type" value="Genomic_DNA"/>
</dbReference>
<accession>A0A0H3M7T7</accession>
<dbReference type="eggNOG" id="COG0762">
    <property type="taxonomic scope" value="Bacteria"/>
</dbReference>
<dbReference type="KEGG" id="erw:ERWE_CDS_02100"/>
<dbReference type="Pfam" id="PF02325">
    <property type="entry name" value="CCB3_YggT"/>
    <property type="match status" value="1"/>
</dbReference>
<dbReference type="Proteomes" id="UP000001021">
    <property type="component" value="Chromosome"/>
</dbReference>
<sequence>MHPIVYLLDTLLSIYNFSLVLWVILGWLIGLNIVNRYNEFVNNVFLFLSKVMFPAVNFVRKLFPFIVSYNFDLSPLILLVFINFVRYALRYYFG</sequence>
<name>A0A0H3M7T7_EHRRW</name>